<evidence type="ECO:0000256" key="2">
    <source>
        <dbReference type="RuleBase" id="RU367113"/>
    </source>
</evidence>
<evidence type="ECO:0000313" key="5">
    <source>
        <dbReference type="EMBL" id="CAD7278433.1"/>
    </source>
</evidence>
<name>A0A7R9BN58_9CRUS</name>
<sequence length="337" mass="39157">MATRAKKRERDEHVGQRLPTNPQRYNGNFPVFKQPKIIGHFSLSNAREYFPDARNLGYFVAPACDLDEIDGPSGALLSKPMELTFNADATTKKDELLDEGLKHLFRWISLNKSSFAVAGAEHQRPVPANFVCFRGLFTKILATPFEGPRSNPWLIAATKFRGTIYLDLRKTDEDVQAILDRTDVNEKFTRWGYKFEQFLFASETRFDVDASSCIERRFKLLKWWAQQFTVGIPFVHVGWRDGGGRVKRVQRLKTQTMHHQAREFWTPQTCFNFLLSFLRWVKDLVSEDDPRVVYSFRWDPGCPGRPVVCNRLSDPEASKMRVIPEWFVQDLLDQRKT</sequence>
<proteinExistence type="inferred from homology"/>
<keyword evidence="2" id="KW-0694">RNA-binding</keyword>
<dbReference type="InterPro" id="IPR013961">
    <property type="entry name" value="RAI1"/>
</dbReference>
<dbReference type="GO" id="GO:0003723">
    <property type="term" value="F:RNA binding"/>
    <property type="evidence" value="ECO:0007669"/>
    <property type="project" value="UniProtKB-KW"/>
</dbReference>
<comment type="cofactor">
    <cofactor evidence="2">
        <name>a divalent metal cation</name>
        <dbReference type="ChEBI" id="CHEBI:60240"/>
    </cofactor>
</comment>
<keyword evidence="2" id="KW-0378">Hydrolase</keyword>
<dbReference type="GO" id="GO:0005829">
    <property type="term" value="C:cytosol"/>
    <property type="evidence" value="ECO:0007669"/>
    <property type="project" value="TreeGrafter"/>
</dbReference>
<dbReference type="EC" id="3.6.1.-" evidence="2"/>
<keyword evidence="6" id="KW-1185">Reference proteome</keyword>
<keyword evidence="2" id="KW-0479">Metal-binding</keyword>
<dbReference type="GO" id="GO:0000166">
    <property type="term" value="F:nucleotide binding"/>
    <property type="evidence" value="ECO:0007669"/>
    <property type="project" value="UniProtKB-KW"/>
</dbReference>
<dbReference type="Proteomes" id="UP000678499">
    <property type="component" value="Unassembled WGS sequence"/>
</dbReference>
<keyword evidence="2" id="KW-0539">Nucleus</keyword>
<dbReference type="GO" id="GO:0034353">
    <property type="term" value="F:mRNA 5'-diphosphatase activity"/>
    <property type="evidence" value="ECO:0007669"/>
    <property type="project" value="TreeGrafter"/>
</dbReference>
<dbReference type="GO" id="GO:0005634">
    <property type="term" value="C:nucleus"/>
    <property type="evidence" value="ECO:0007669"/>
    <property type="project" value="UniProtKB-SubCell"/>
</dbReference>
<evidence type="ECO:0000256" key="1">
    <source>
        <dbReference type="ARBA" id="ARBA00006562"/>
    </source>
</evidence>
<dbReference type="PANTHER" id="PTHR12395:SF9">
    <property type="entry name" value="DECAPPING AND EXORIBONUCLEASE PROTEIN"/>
    <property type="match status" value="1"/>
</dbReference>
<dbReference type="GO" id="GO:0046872">
    <property type="term" value="F:metal ion binding"/>
    <property type="evidence" value="ECO:0007669"/>
    <property type="project" value="UniProtKB-KW"/>
</dbReference>
<evidence type="ECO:0000256" key="3">
    <source>
        <dbReference type="SAM" id="MobiDB-lite"/>
    </source>
</evidence>
<dbReference type="GO" id="GO:0000956">
    <property type="term" value="P:nuclear-transcribed mRNA catabolic process"/>
    <property type="evidence" value="ECO:0007669"/>
    <property type="project" value="TreeGrafter"/>
</dbReference>
<dbReference type="EMBL" id="CAJPEX010001229">
    <property type="protein sequence ID" value="CAG0918585.1"/>
    <property type="molecule type" value="Genomic_DNA"/>
</dbReference>
<comment type="function">
    <text evidence="2">Decapping enzyme for NAD-capped RNAs: specifically hydrolyzes the nicotinamide adenine dinucleotide (NAD) cap from a subset of RNAs by removing the entire NAD moiety from the 5'-end of an NAD-capped RNA.</text>
</comment>
<feature type="region of interest" description="Disordered" evidence="3">
    <location>
        <begin position="1"/>
        <end position="26"/>
    </location>
</feature>
<dbReference type="PANTHER" id="PTHR12395">
    <property type="entry name" value="DOM-3 RELATED"/>
    <property type="match status" value="1"/>
</dbReference>
<comment type="subcellular location">
    <subcellularLocation>
        <location evidence="2">Nucleus</location>
    </subcellularLocation>
</comment>
<evidence type="ECO:0000259" key="4">
    <source>
        <dbReference type="Pfam" id="PF08652"/>
    </source>
</evidence>
<protein>
    <recommendedName>
        <fullName evidence="2">Decapping nuclease</fullName>
        <ecNumber evidence="2">3.6.1.-</ecNumber>
    </recommendedName>
</protein>
<keyword evidence="2" id="KW-0547">Nucleotide-binding</keyword>
<dbReference type="GO" id="GO:0004518">
    <property type="term" value="F:nuclease activity"/>
    <property type="evidence" value="ECO:0007669"/>
    <property type="project" value="UniProtKB-KW"/>
</dbReference>
<dbReference type="GO" id="GO:0110155">
    <property type="term" value="P:NAD-cap decapping"/>
    <property type="evidence" value="ECO:0007669"/>
    <property type="project" value="TreeGrafter"/>
</dbReference>
<evidence type="ECO:0000313" key="6">
    <source>
        <dbReference type="Proteomes" id="UP000678499"/>
    </source>
</evidence>
<dbReference type="Pfam" id="PF08652">
    <property type="entry name" value="RAI1"/>
    <property type="match status" value="2"/>
</dbReference>
<dbReference type="OrthoDB" id="10020793at2759"/>
<dbReference type="AlphaFoldDB" id="A0A7R9BN58"/>
<organism evidence="5">
    <name type="scientific">Notodromas monacha</name>
    <dbReference type="NCBI Taxonomy" id="399045"/>
    <lineage>
        <taxon>Eukaryota</taxon>
        <taxon>Metazoa</taxon>
        <taxon>Ecdysozoa</taxon>
        <taxon>Arthropoda</taxon>
        <taxon>Crustacea</taxon>
        <taxon>Oligostraca</taxon>
        <taxon>Ostracoda</taxon>
        <taxon>Podocopa</taxon>
        <taxon>Podocopida</taxon>
        <taxon>Cypridocopina</taxon>
        <taxon>Cypridoidea</taxon>
        <taxon>Cyprididae</taxon>
        <taxon>Notodromas</taxon>
    </lineage>
</organism>
<gene>
    <name evidence="5" type="ORF">NMOB1V02_LOCUS6136</name>
</gene>
<comment type="similarity">
    <text evidence="1 2">Belongs to the DXO/Dom3Z family.</text>
</comment>
<feature type="domain" description="RAI1-like" evidence="4">
    <location>
        <begin position="217"/>
        <end position="328"/>
    </location>
</feature>
<feature type="domain" description="RAI1-like" evidence="4">
    <location>
        <begin position="33"/>
        <end position="208"/>
    </location>
</feature>
<accession>A0A7R9BN58</accession>
<dbReference type="InterPro" id="IPR039039">
    <property type="entry name" value="RAI1-like_fam"/>
</dbReference>
<reference evidence="5" key="1">
    <citation type="submission" date="2020-11" db="EMBL/GenBank/DDBJ databases">
        <authorList>
            <person name="Tran Van P."/>
        </authorList>
    </citation>
    <scope>NUCLEOTIDE SEQUENCE</scope>
</reference>
<keyword evidence="2" id="KW-0540">Nuclease</keyword>
<dbReference type="EMBL" id="OA883266">
    <property type="protein sequence ID" value="CAD7278433.1"/>
    <property type="molecule type" value="Genomic_DNA"/>
</dbReference>